<protein>
    <submittedName>
        <fullName evidence="1">Uncharacterized protein</fullName>
    </submittedName>
</protein>
<dbReference type="Proteomes" id="UP001064048">
    <property type="component" value="Chromosome 30"/>
</dbReference>
<gene>
    <name evidence="1" type="ORF">MSG28_016171</name>
</gene>
<keyword evidence="2" id="KW-1185">Reference proteome</keyword>
<dbReference type="EMBL" id="CM046130">
    <property type="protein sequence ID" value="KAI8431702.1"/>
    <property type="molecule type" value="Genomic_DNA"/>
</dbReference>
<evidence type="ECO:0000313" key="1">
    <source>
        <dbReference type="EMBL" id="KAI8431702.1"/>
    </source>
</evidence>
<sequence length="505" mass="57194">MPNYKKKTPSKRPSCGIDPNTWRHYLSVQSEKFAGRGTHCLHCERRKLIVLKKRRVFAALENWPGQLQPRLVSGLPEWRDCAKVSTHVASHTRYILLEMSTGQKRYFYPKRLTVAHRHNYIARRTDNRWGRKVPEWQPRTGRRSVGRPPTRWTDDIVRVTGNRWMQVASHIASAKPVIGDLLKCIGCKLQACPLNPCNCDCNPCPLDLCCPFSPCPNPCVPSPVYPRPCPCPNPCVCATLSTPSFSMALPSVSLACPHTNPCPCLYNNPYLDHLSSPLFESTSLATTASIGILGIDISSEVQFRGHLEGKVKLASKKLGVLNRSRQYFTSAHRLQLYKAQVRPHMEYCSHLWAGAPQYQLLPLDRIQRRATRIVGCQRVSDRLDSLTLRRDVASLCILYRMYNGECSEELFGLIPAASFRHRPTRQHFHPHHLDEISCLAQQNSGMNYRLRYSRTDMTFKFSRKERTPTLKAGNALVTLLALQVSMGDGNRLPSGDPPARLPPIP</sequence>
<comment type="caution">
    <text evidence="1">The sequence shown here is derived from an EMBL/GenBank/DDBJ whole genome shotgun (WGS) entry which is preliminary data.</text>
</comment>
<evidence type="ECO:0000313" key="2">
    <source>
        <dbReference type="Proteomes" id="UP001064048"/>
    </source>
</evidence>
<proteinExistence type="predicted"/>
<accession>A0ACC0K626</accession>
<reference evidence="1 2" key="1">
    <citation type="journal article" date="2022" name="Genome Biol. Evol.">
        <title>The Spruce Budworm Genome: Reconstructing the Evolutionary History of Antifreeze Proteins.</title>
        <authorList>
            <person name="Beliveau C."/>
            <person name="Gagne P."/>
            <person name="Picq S."/>
            <person name="Vernygora O."/>
            <person name="Keeling C.I."/>
            <person name="Pinkney K."/>
            <person name="Doucet D."/>
            <person name="Wen F."/>
            <person name="Johnston J.S."/>
            <person name="Maaroufi H."/>
            <person name="Boyle B."/>
            <person name="Laroche J."/>
            <person name="Dewar K."/>
            <person name="Juretic N."/>
            <person name="Blackburn G."/>
            <person name="Nisole A."/>
            <person name="Brunet B."/>
            <person name="Brandao M."/>
            <person name="Lumley L."/>
            <person name="Duan J."/>
            <person name="Quan G."/>
            <person name="Lucarotti C.J."/>
            <person name="Roe A.D."/>
            <person name="Sperling F.A.H."/>
            <person name="Levesque R.C."/>
            <person name="Cusson M."/>
        </authorList>
    </citation>
    <scope>NUCLEOTIDE SEQUENCE [LARGE SCALE GENOMIC DNA]</scope>
    <source>
        <strain evidence="1">Glfc:IPQL:Cfum</strain>
    </source>
</reference>
<name>A0ACC0K626_CHOFU</name>
<organism evidence="1 2">
    <name type="scientific">Choristoneura fumiferana</name>
    <name type="common">Spruce budworm moth</name>
    <name type="synonym">Archips fumiferana</name>
    <dbReference type="NCBI Taxonomy" id="7141"/>
    <lineage>
        <taxon>Eukaryota</taxon>
        <taxon>Metazoa</taxon>
        <taxon>Ecdysozoa</taxon>
        <taxon>Arthropoda</taxon>
        <taxon>Hexapoda</taxon>
        <taxon>Insecta</taxon>
        <taxon>Pterygota</taxon>
        <taxon>Neoptera</taxon>
        <taxon>Endopterygota</taxon>
        <taxon>Lepidoptera</taxon>
        <taxon>Glossata</taxon>
        <taxon>Ditrysia</taxon>
        <taxon>Tortricoidea</taxon>
        <taxon>Tortricidae</taxon>
        <taxon>Tortricinae</taxon>
        <taxon>Choristoneura</taxon>
    </lineage>
</organism>